<proteinExistence type="predicted"/>
<evidence type="ECO:0000313" key="1">
    <source>
        <dbReference type="EMBL" id="GBM76358.1"/>
    </source>
</evidence>
<gene>
    <name evidence="1" type="ORF">AVEN_36974_1</name>
</gene>
<accession>A0A4Y2IFB7</accession>
<dbReference type="EMBL" id="BGPR01002616">
    <property type="protein sequence ID" value="GBM76358.1"/>
    <property type="molecule type" value="Genomic_DNA"/>
</dbReference>
<comment type="caution">
    <text evidence="1">The sequence shown here is derived from an EMBL/GenBank/DDBJ whole genome shotgun (WGS) entry which is preliminary data.</text>
</comment>
<dbReference type="AlphaFoldDB" id="A0A4Y2IFB7"/>
<keyword evidence="2" id="KW-1185">Reference proteome</keyword>
<name>A0A4Y2IFB7_ARAVE</name>
<organism evidence="1 2">
    <name type="scientific">Araneus ventricosus</name>
    <name type="common">Orbweaver spider</name>
    <name type="synonym">Epeira ventricosa</name>
    <dbReference type="NCBI Taxonomy" id="182803"/>
    <lineage>
        <taxon>Eukaryota</taxon>
        <taxon>Metazoa</taxon>
        <taxon>Ecdysozoa</taxon>
        <taxon>Arthropoda</taxon>
        <taxon>Chelicerata</taxon>
        <taxon>Arachnida</taxon>
        <taxon>Araneae</taxon>
        <taxon>Araneomorphae</taxon>
        <taxon>Entelegynae</taxon>
        <taxon>Araneoidea</taxon>
        <taxon>Araneidae</taxon>
        <taxon>Araneus</taxon>
    </lineage>
</organism>
<protein>
    <submittedName>
        <fullName evidence="1">Uncharacterized protein</fullName>
    </submittedName>
</protein>
<sequence length="95" mass="11113">MSVNARTSNASWSTDRDLCTARVPDPMDCCRLRTVQQRIPRLPLLDDFTPERGVRQLIGFQLWIRKIFVTGQQLRSGLDHLRVRGFFIIKERSRV</sequence>
<dbReference type="Proteomes" id="UP000499080">
    <property type="component" value="Unassembled WGS sequence"/>
</dbReference>
<reference evidence="1 2" key="1">
    <citation type="journal article" date="2019" name="Sci. Rep.">
        <title>Orb-weaving spider Araneus ventricosus genome elucidates the spidroin gene catalogue.</title>
        <authorList>
            <person name="Kono N."/>
            <person name="Nakamura H."/>
            <person name="Ohtoshi R."/>
            <person name="Moran D.A.P."/>
            <person name="Shinohara A."/>
            <person name="Yoshida Y."/>
            <person name="Fujiwara M."/>
            <person name="Mori M."/>
            <person name="Tomita M."/>
            <person name="Arakawa K."/>
        </authorList>
    </citation>
    <scope>NUCLEOTIDE SEQUENCE [LARGE SCALE GENOMIC DNA]</scope>
</reference>
<evidence type="ECO:0000313" key="2">
    <source>
        <dbReference type="Proteomes" id="UP000499080"/>
    </source>
</evidence>